<protein>
    <submittedName>
        <fullName evidence="1">Uncharacterized protein</fullName>
    </submittedName>
</protein>
<comment type="caution">
    <text evidence="1">The sequence shown here is derived from an EMBL/GenBank/DDBJ whole genome shotgun (WGS) entry which is preliminary data.</text>
</comment>
<evidence type="ECO:0000313" key="1">
    <source>
        <dbReference type="EMBL" id="RSX50366.1"/>
    </source>
</evidence>
<dbReference type="RefSeq" id="WP_126030493.1">
    <property type="nucleotide sequence ID" value="NZ_JAFEJY010000006.1"/>
</dbReference>
<accession>A0A430FBZ6</accession>
<proteinExistence type="predicted"/>
<gene>
    <name evidence="1" type="ORF">D2E23_1689</name>
</gene>
<dbReference type="EMBL" id="QXGJ01000008">
    <property type="protein sequence ID" value="RSX50366.1"/>
    <property type="molecule type" value="Genomic_DNA"/>
</dbReference>
<organism evidence="1 2">
    <name type="scientific">Bifidobacterium callimiconis</name>
    <dbReference type="NCBI Taxonomy" id="2306973"/>
    <lineage>
        <taxon>Bacteria</taxon>
        <taxon>Bacillati</taxon>
        <taxon>Actinomycetota</taxon>
        <taxon>Actinomycetes</taxon>
        <taxon>Bifidobacteriales</taxon>
        <taxon>Bifidobacteriaceae</taxon>
        <taxon>Bifidobacterium</taxon>
    </lineage>
</organism>
<keyword evidence="2" id="KW-1185">Reference proteome</keyword>
<name>A0A430FBZ6_9BIFI</name>
<dbReference type="Proteomes" id="UP000288607">
    <property type="component" value="Unassembled WGS sequence"/>
</dbReference>
<sequence>MSETKAPKPVQYGSVKVVPRDMRFSCLSGYNYYALTTDTVRVFGVSRQVVEHAQSGERFYLLPVEPPYESGSAEHHKVRVKVDANASDEEYEQATHEEYRTLQDDPYLAHWREIIYHPLPAARFEWPVDLVQSAQWHYLVFPMTDAGDAWHPLTELIDNINSERLTKREIAEMAGAADPMSLSVARSLLQGWHELLTSGYSYCGFTGGSVFYNVNDGSVRFAFSPAVHRVGDFRKHLRTPSALAWVPEDLVNRAGSFSSLDSSEQELLQITDRYPVWRGSRLNLDLDYVDVAGYDRIISALDKDEQPQLDVFSELFVIASVLFRLLVGRLPYDGGVMAAEPNGTGVVHEEWCKTYHRNADFIFDPKNEINHIGNGVTTPADDVFVRNWENLPGEVTVGTDGSVRGTGVKGAFVTVFTQGTERNADTKLRWCQPKTWLKRLEGYTAHPLD</sequence>
<reference evidence="1 2" key="1">
    <citation type="submission" date="2018-09" db="EMBL/GenBank/DDBJ databases">
        <title>Characterization of the phylogenetic diversity of five novel species belonging to the genus Bifidobacterium.</title>
        <authorList>
            <person name="Lugli G.A."/>
            <person name="Duranti S."/>
            <person name="Milani C."/>
        </authorList>
    </citation>
    <scope>NUCLEOTIDE SEQUENCE [LARGE SCALE GENOMIC DNA]</scope>
    <source>
        <strain evidence="1 2">2028B</strain>
    </source>
</reference>
<evidence type="ECO:0000313" key="2">
    <source>
        <dbReference type="Proteomes" id="UP000288607"/>
    </source>
</evidence>
<dbReference type="AlphaFoldDB" id="A0A430FBZ6"/>
<dbReference type="OrthoDB" id="9764804at2"/>